<evidence type="ECO:0000256" key="5">
    <source>
        <dbReference type="ARBA" id="ARBA00023136"/>
    </source>
</evidence>
<dbReference type="Proteomes" id="UP000295023">
    <property type="component" value="Unassembled WGS sequence"/>
</dbReference>
<evidence type="ECO:0000256" key="4">
    <source>
        <dbReference type="ARBA" id="ARBA00022989"/>
    </source>
</evidence>
<keyword evidence="7" id="KW-1185">Reference proteome</keyword>
<keyword evidence="2" id="KW-1003">Cell membrane</keyword>
<evidence type="ECO:0000313" key="7">
    <source>
        <dbReference type="Proteomes" id="UP000295023"/>
    </source>
</evidence>
<dbReference type="Pfam" id="PF04347">
    <property type="entry name" value="FliO"/>
    <property type="match status" value="1"/>
</dbReference>
<sequence length="81" mass="8348">MGALLAVLALVLAAARGARALGLGRPVPGQGGGARRLALLESLALDPRRRLLLVRCDDRELLILTGGAQEVVQPLPPVPPA</sequence>
<comment type="caution">
    <text evidence="6">The sequence shown here is derived from an EMBL/GenBank/DDBJ whole genome shotgun (WGS) entry which is preliminary data.</text>
</comment>
<keyword evidence="3" id="KW-0812">Transmembrane</keyword>
<protein>
    <recommendedName>
        <fullName evidence="8">Flagellar biosynthetic protein FliO</fullName>
    </recommendedName>
</protein>
<evidence type="ECO:0000256" key="1">
    <source>
        <dbReference type="ARBA" id="ARBA00004236"/>
    </source>
</evidence>
<dbReference type="AlphaFoldDB" id="A0A4R4D413"/>
<dbReference type="GO" id="GO:0016020">
    <property type="term" value="C:membrane"/>
    <property type="evidence" value="ECO:0007669"/>
    <property type="project" value="InterPro"/>
</dbReference>
<dbReference type="EMBL" id="SKBM01000037">
    <property type="protein sequence ID" value="TCZ53681.1"/>
    <property type="molecule type" value="Genomic_DNA"/>
</dbReference>
<evidence type="ECO:0008006" key="8">
    <source>
        <dbReference type="Google" id="ProtNLM"/>
    </source>
</evidence>
<evidence type="ECO:0000313" key="6">
    <source>
        <dbReference type="EMBL" id="TCZ53681.1"/>
    </source>
</evidence>
<gene>
    <name evidence="6" type="ORF">EXY23_24335</name>
</gene>
<name>A0A4R4D413_9PROT</name>
<reference evidence="6 7" key="1">
    <citation type="submission" date="2019-03" db="EMBL/GenBank/DDBJ databases">
        <title>Paracraurococcus aquatilis NE82 genome sequence.</title>
        <authorList>
            <person name="Zhao Y."/>
            <person name="Du Z."/>
        </authorList>
    </citation>
    <scope>NUCLEOTIDE SEQUENCE [LARGE SCALE GENOMIC DNA]</scope>
    <source>
        <strain evidence="6 7">NE82</strain>
    </source>
</reference>
<dbReference type="InterPro" id="IPR022781">
    <property type="entry name" value="Flagellar_biosynth_FliO"/>
</dbReference>
<keyword evidence="4" id="KW-1133">Transmembrane helix</keyword>
<dbReference type="GO" id="GO:0044781">
    <property type="term" value="P:bacterial-type flagellum organization"/>
    <property type="evidence" value="ECO:0007669"/>
    <property type="project" value="InterPro"/>
</dbReference>
<accession>A0A4R4D413</accession>
<organism evidence="6 7">
    <name type="scientific">Roseicella aquatilis</name>
    <dbReference type="NCBI Taxonomy" id="2527868"/>
    <lineage>
        <taxon>Bacteria</taxon>
        <taxon>Pseudomonadati</taxon>
        <taxon>Pseudomonadota</taxon>
        <taxon>Alphaproteobacteria</taxon>
        <taxon>Acetobacterales</taxon>
        <taxon>Roseomonadaceae</taxon>
        <taxon>Roseicella</taxon>
    </lineage>
</organism>
<evidence type="ECO:0000256" key="3">
    <source>
        <dbReference type="ARBA" id="ARBA00022692"/>
    </source>
</evidence>
<keyword evidence="5" id="KW-0472">Membrane</keyword>
<comment type="subcellular location">
    <subcellularLocation>
        <location evidence="1">Cell membrane</location>
    </subcellularLocation>
</comment>
<evidence type="ECO:0000256" key="2">
    <source>
        <dbReference type="ARBA" id="ARBA00022475"/>
    </source>
</evidence>
<proteinExistence type="predicted"/>